<protein>
    <submittedName>
        <fullName evidence="1">Uncharacterized protein</fullName>
    </submittedName>
</protein>
<name>A0AAN9UBY6_9PEZI</name>
<gene>
    <name evidence="1" type="ORF">SLS53_003185</name>
</gene>
<evidence type="ECO:0000313" key="1">
    <source>
        <dbReference type="EMBL" id="KAK7744952.1"/>
    </source>
</evidence>
<organism evidence="1 2">
    <name type="scientific">Cytospora paraplurivora</name>
    <dbReference type="NCBI Taxonomy" id="2898453"/>
    <lineage>
        <taxon>Eukaryota</taxon>
        <taxon>Fungi</taxon>
        <taxon>Dikarya</taxon>
        <taxon>Ascomycota</taxon>
        <taxon>Pezizomycotina</taxon>
        <taxon>Sordariomycetes</taxon>
        <taxon>Sordariomycetidae</taxon>
        <taxon>Diaporthales</taxon>
        <taxon>Cytosporaceae</taxon>
        <taxon>Cytospora</taxon>
    </lineage>
</organism>
<keyword evidence="2" id="KW-1185">Reference proteome</keyword>
<sequence length="71" mass="7895">MCNPFTPNGWPSDESVNGTLLHLARYVNQKAVIENTRLQTAKVQVLNSFSGQKIREDSGPVKPKNLVLSRT</sequence>
<dbReference type="Proteomes" id="UP001320245">
    <property type="component" value="Unassembled WGS sequence"/>
</dbReference>
<comment type="caution">
    <text evidence="1">The sequence shown here is derived from an EMBL/GenBank/DDBJ whole genome shotgun (WGS) entry which is preliminary data.</text>
</comment>
<proteinExistence type="predicted"/>
<evidence type="ECO:0000313" key="2">
    <source>
        <dbReference type="Proteomes" id="UP001320245"/>
    </source>
</evidence>
<dbReference type="EMBL" id="JAJSPL020000009">
    <property type="protein sequence ID" value="KAK7744952.1"/>
    <property type="molecule type" value="Genomic_DNA"/>
</dbReference>
<reference evidence="1 2" key="1">
    <citation type="journal article" date="2023" name="PLoS ONE">
        <title>Cytospora paraplurivora sp. nov. isolated from orchards with fruit tree decline syndrome in Ontario, Canada.</title>
        <authorList>
            <person name="Ilyukhin E."/>
            <person name="Nguyen H.D.T."/>
            <person name="Castle A.J."/>
            <person name="Ellouze W."/>
        </authorList>
    </citation>
    <scope>NUCLEOTIDE SEQUENCE [LARGE SCALE GENOMIC DNA]</scope>
    <source>
        <strain evidence="1 2">FDS-564</strain>
    </source>
</reference>
<accession>A0AAN9UBY6</accession>
<dbReference type="AlphaFoldDB" id="A0AAN9UBY6"/>